<dbReference type="GO" id="GO:0043332">
    <property type="term" value="C:mating projection tip"/>
    <property type="evidence" value="ECO:0007669"/>
    <property type="project" value="TreeGrafter"/>
</dbReference>
<feature type="compositionally biased region" description="Pro residues" evidence="3">
    <location>
        <begin position="705"/>
        <end position="715"/>
    </location>
</feature>
<dbReference type="InterPro" id="IPR042201">
    <property type="entry name" value="FH2_Formin_sf"/>
</dbReference>
<gene>
    <name evidence="6" type="ORF">NADFUDRAFT_13524</name>
</gene>
<protein>
    <submittedName>
        <fullName evidence="6">Actin-binding FH2</fullName>
    </submittedName>
</protein>
<dbReference type="InterPro" id="IPR014768">
    <property type="entry name" value="GBD/FH3_dom"/>
</dbReference>
<dbReference type="GO" id="GO:0032153">
    <property type="term" value="C:cell division site"/>
    <property type="evidence" value="ECO:0007669"/>
    <property type="project" value="TreeGrafter"/>
</dbReference>
<dbReference type="Gene3D" id="6.10.30.50">
    <property type="match status" value="1"/>
</dbReference>
<dbReference type="STRING" id="857566.A0A1E3PSB8"/>
<evidence type="ECO:0000256" key="2">
    <source>
        <dbReference type="ARBA" id="ARBA00037935"/>
    </source>
</evidence>
<dbReference type="Pfam" id="PF02181">
    <property type="entry name" value="FH2"/>
    <property type="match status" value="1"/>
</dbReference>
<dbReference type="Proteomes" id="UP000095009">
    <property type="component" value="Unassembled WGS sequence"/>
</dbReference>
<keyword evidence="7" id="KW-1185">Reference proteome</keyword>
<dbReference type="SMART" id="SM01139">
    <property type="entry name" value="Drf_FH3"/>
    <property type="match status" value="1"/>
</dbReference>
<evidence type="ECO:0000256" key="3">
    <source>
        <dbReference type="SAM" id="MobiDB-lite"/>
    </source>
</evidence>
<dbReference type="GO" id="GO:0003779">
    <property type="term" value="F:actin binding"/>
    <property type="evidence" value="ECO:0007669"/>
    <property type="project" value="InterPro"/>
</dbReference>
<dbReference type="InterPro" id="IPR010472">
    <property type="entry name" value="FH3_dom"/>
</dbReference>
<evidence type="ECO:0000259" key="5">
    <source>
        <dbReference type="PROSITE" id="PS51444"/>
    </source>
</evidence>
<evidence type="ECO:0000259" key="4">
    <source>
        <dbReference type="PROSITE" id="PS51232"/>
    </source>
</evidence>
<proteinExistence type="inferred from homology"/>
<dbReference type="Pfam" id="PF06371">
    <property type="entry name" value="Drf_GBD"/>
    <property type="match status" value="1"/>
</dbReference>
<feature type="compositionally biased region" description="Polar residues" evidence="3">
    <location>
        <begin position="661"/>
        <end position="682"/>
    </location>
</feature>
<reference evidence="6 7" key="1">
    <citation type="journal article" date="2016" name="Proc. Natl. Acad. Sci. U.S.A.">
        <title>Comparative genomics of biotechnologically important yeasts.</title>
        <authorList>
            <person name="Riley R."/>
            <person name="Haridas S."/>
            <person name="Wolfe K.H."/>
            <person name="Lopes M.R."/>
            <person name="Hittinger C.T."/>
            <person name="Goeker M."/>
            <person name="Salamov A.A."/>
            <person name="Wisecaver J.H."/>
            <person name="Long T.M."/>
            <person name="Calvey C.H."/>
            <person name="Aerts A.L."/>
            <person name="Barry K.W."/>
            <person name="Choi C."/>
            <person name="Clum A."/>
            <person name="Coughlan A.Y."/>
            <person name="Deshpande S."/>
            <person name="Douglass A.P."/>
            <person name="Hanson S.J."/>
            <person name="Klenk H.-P."/>
            <person name="LaButti K.M."/>
            <person name="Lapidus A."/>
            <person name="Lindquist E.A."/>
            <person name="Lipzen A.M."/>
            <person name="Meier-Kolthoff J.P."/>
            <person name="Ohm R.A."/>
            <person name="Otillar R.P."/>
            <person name="Pangilinan J.L."/>
            <person name="Peng Y."/>
            <person name="Rokas A."/>
            <person name="Rosa C.A."/>
            <person name="Scheuner C."/>
            <person name="Sibirny A.A."/>
            <person name="Slot J.C."/>
            <person name="Stielow J.B."/>
            <person name="Sun H."/>
            <person name="Kurtzman C.P."/>
            <person name="Blackwell M."/>
            <person name="Grigoriev I.V."/>
            <person name="Jeffries T.W."/>
        </authorList>
    </citation>
    <scope>NUCLEOTIDE SEQUENCE [LARGE SCALE GENOMIC DNA]</scope>
    <source>
        <strain evidence="6 7">DSM 6958</strain>
    </source>
</reference>
<dbReference type="PANTHER" id="PTHR47102:SF2">
    <property type="entry name" value="PROTEIN BNI1"/>
    <property type="match status" value="1"/>
</dbReference>
<keyword evidence="1" id="KW-0175">Coiled coil</keyword>
<feature type="region of interest" description="Disordered" evidence="3">
    <location>
        <begin position="654"/>
        <end position="684"/>
    </location>
</feature>
<dbReference type="GO" id="GO:0005938">
    <property type="term" value="C:cell cortex"/>
    <property type="evidence" value="ECO:0007669"/>
    <property type="project" value="UniProtKB-ARBA"/>
</dbReference>
<dbReference type="Gene3D" id="1.20.58.2220">
    <property type="entry name" value="Formin, FH2 domain"/>
    <property type="match status" value="1"/>
</dbReference>
<dbReference type="SUPFAM" id="SSF101447">
    <property type="entry name" value="Formin homology 2 domain (FH2 domain)"/>
    <property type="match status" value="1"/>
</dbReference>
<dbReference type="GO" id="GO:1903475">
    <property type="term" value="P:mitotic actomyosin contractile ring assembly"/>
    <property type="evidence" value="ECO:0007669"/>
    <property type="project" value="TreeGrafter"/>
</dbReference>
<dbReference type="InterPro" id="IPR015425">
    <property type="entry name" value="FH2_Formin"/>
</dbReference>
<feature type="domain" description="FH2" evidence="5">
    <location>
        <begin position="754"/>
        <end position="1168"/>
    </location>
</feature>
<dbReference type="SUPFAM" id="SSF48371">
    <property type="entry name" value="ARM repeat"/>
    <property type="match status" value="1"/>
</dbReference>
<dbReference type="PANTHER" id="PTHR47102">
    <property type="entry name" value="PROTEIN BNI1"/>
    <property type="match status" value="1"/>
</dbReference>
<dbReference type="InterPro" id="IPR011989">
    <property type="entry name" value="ARM-like"/>
</dbReference>
<dbReference type="GO" id="GO:0005935">
    <property type="term" value="C:cellular bud neck"/>
    <property type="evidence" value="ECO:0007669"/>
    <property type="project" value="TreeGrafter"/>
</dbReference>
<feature type="region of interest" description="Disordered" evidence="3">
    <location>
        <begin position="697"/>
        <end position="737"/>
    </location>
</feature>
<dbReference type="GO" id="GO:0051017">
    <property type="term" value="P:actin filament bundle assembly"/>
    <property type="evidence" value="ECO:0007669"/>
    <property type="project" value="TreeGrafter"/>
</dbReference>
<dbReference type="InterPro" id="IPR016024">
    <property type="entry name" value="ARM-type_fold"/>
</dbReference>
<dbReference type="OrthoDB" id="1104827at2759"/>
<dbReference type="AlphaFoldDB" id="A0A1E3PSB8"/>
<sequence>MFIQLLQKRNFKTIPDAAKRQLKEYPADKKWMLIHQQSKTDFQNSQKRSFQTSDDYSPKWFVRKIMDKSITTKEFEMLWISLRTEQISWVKAFIDAQGQVALSTILNQVNQEMGANNTNREFEIIRCFKPLLNSEDGANDAVKISKHTEALVGSLLSKNFNTRKQVTDDLTFLAYWQKPVGHERVLNAFDQLKVRLNDIGRFDSWLRAVEQSFTGRGQFGSKVKASEENKNLGNNSENLLTDYAVATLCLINALIKGFEGSENLSVRVHLRSQFKASGLPRIAAKMQFLDSDLISSQLTQYDEYAAADYDDLMSERRQNEIRDMDNPVDMTSEIWSRVKETTAEGYFLSTLQHLMLIRDDPTQDGAKMFQLVDGILSHLVMDRIMPDKDLKNALNFSVQVMIDKLYTDDQARRAILETKEYAKVTEEAKADKIQMQKLVNLGADGLVGKLTKDLEEKLDLLHVQRSEIAALKESLSELESKYISEGQEHEKVLTEVYLELKTEKSLNATRKTELDQSSVSKGIAERESIIRKLETEIGKSKPEYRVNDRAMPEVTEPSVKLRALRDQVDRVQLQARELEMFDFEDKSTPENSEIEELERFAETLPKETYENLYQQKELRLMRLRQLQEESNLVAKYNISQLDYKNDPLAKNLDKGRIIEPNKQNDTSARSLDPASSNYQTPISRPVVAPYADELLRKSNGFAGGPSPPPPPPPPSDFSLAGTPPPPPPPPPPMAPALRAANTTLIPTPASLPSSSLLMRPRRKLKQMHWDKLESVDHTFWGSSKDENIEDDLVKKGIFDEVERIFVAKEHHRIAGKAKAQETKISFLSRDISQQFGINLHSFSSLSVEALINKVLSCDDTVINNLNVLEFFSKSVVTEVTNNIARNLSPYSTDWTQEDPKEPEKDPRGLERADQIYLELCYNLQHYWSSRMRALILIKTFEKDYNDLTDKLRSIDKACECLMKSTSFQKVMQIILSVGNYMNDSTKQAVGFKLGTLQRLVFTKDDKNTMNFLHYVEKIIRNSFPELENFVDDLRDVVSVGRVSIEQLQTDCREFMANITNIQTSIDIGNLSDPTQFHPKDRVLQVVFGVLPQARERRNDLKDRLSNTMGVFEKEMRFFGENPNHSQSVETFFGKVAGFIFEYKKAKRENIAREEDQRLYEARKRLAEAPKKADLLDVKNNEMSNSNIMDNLLEKLRSSSSIPRKRGNSSRQ</sequence>
<comment type="similarity">
    <text evidence="2">Belongs to the formin homology family. BNI1 subfamily.</text>
</comment>
<dbReference type="Gene3D" id="1.25.10.10">
    <property type="entry name" value="Leucine-rich Repeat Variant"/>
    <property type="match status" value="1"/>
</dbReference>
<evidence type="ECO:0000256" key="1">
    <source>
        <dbReference type="ARBA" id="ARBA00023054"/>
    </source>
</evidence>
<feature type="non-terminal residue" evidence="6">
    <location>
        <position position="1211"/>
    </location>
</feature>
<dbReference type="GO" id="GO:0031267">
    <property type="term" value="F:small GTPase binding"/>
    <property type="evidence" value="ECO:0007669"/>
    <property type="project" value="InterPro"/>
</dbReference>
<dbReference type="GO" id="GO:0015629">
    <property type="term" value="C:actin cytoskeleton"/>
    <property type="evidence" value="ECO:0007669"/>
    <property type="project" value="UniProtKB-ARBA"/>
</dbReference>
<dbReference type="EMBL" id="KV454406">
    <property type="protein sequence ID" value="ODQ68316.1"/>
    <property type="molecule type" value="Genomic_DNA"/>
</dbReference>
<dbReference type="PROSITE" id="PS51232">
    <property type="entry name" value="GBD_FH3"/>
    <property type="match status" value="1"/>
</dbReference>
<evidence type="ECO:0000313" key="6">
    <source>
        <dbReference type="EMBL" id="ODQ68316.1"/>
    </source>
</evidence>
<dbReference type="PROSITE" id="PS51444">
    <property type="entry name" value="FH2"/>
    <property type="match status" value="1"/>
</dbReference>
<feature type="compositionally biased region" description="Pro residues" evidence="3">
    <location>
        <begin position="722"/>
        <end position="734"/>
    </location>
</feature>
<feature type="domain" description="GBD/FH3" evidence="4">
    <location>
        <begin position="1"/>
        <end position="387"/>
    </location>
</feature>
<dbReference type="SMART" id="SM01140">
    <property type="entry name" value="Drf_GBD"/>
    <property type="match status" value="1"/>
</dbReference>
<dbReference type="Gene3D" id="1.10.238.150">
    <property type="entry name" value="Formin, FH3 diaphanous domain"/>
    <property type="match status" value="1"/>
</dbReference>
<organism evidence="6 7">
    <name type="scientific">Nadsonia fulvescens var. elongata DSM 6958</name>
    <dbReference type="NCBI Taxonomy" id="857566"/>
    <lineage>
        <taxon>Eukaryota</taxon>
        <taxon>Fungi</taxon>
        <taxon>Dikarya</taxon>
        <taxon>Ascomycota</taxon>
        <taxon>Saccharomycotina</taxon>
        <taxon>Dipodascomycetes</taxon>
        <taxon>Dipodascales</taxon>
        <taxon>Dipodascales incertae sedis</taxon>
        <taxon>Nadsonia</taxon>
    </lineage>
</organism>
<name>A0A1E3PSB8_9ASCO</name>
<dbReference type="InterPro" id="IPR010473">
    <property type="entry name" value="GTPase-bd"/>
</dbReference>
<dbReference type="FunFam" id="1.20.58.2220:FF:000006">
    <property type="entry name" value="Cytokinesis protein sepA"/>
    <property type="match status" value="1"/>
</dbReference>
<dbReference type="Pfam" id="PF06367">
    <property type="entry name" value="Drf_FH3"/>
    <property type="match status" value="1"/>
</dbReference>
<evidence type="ECO:0000313" key="7">
    <source>
        <dbReference type="Proteomes" id="UP000095009"/>
    </source>
</evidence>
<dbReference type="GO" id="GO:0051016">
    <property type="term" value="P:barbed-end actin filament capping"/>
    <property type="evidence" value="ECO:0007669"/>
    <property type="project" value="TreeGrafter"/>
</dbReference>
<dbReference type="InterPro" id="IPR051661">
    <property type="entry name" value="Actin_filament_regulator"/>
</dbReference>
<dbReference type="SMART" id="SM00498">
    <property type="entry name" value="FH2"/>
    <property type="match status" value="1"/>
</dbReference>
<accession>A0A1E3PSB8</accession>